<dbReference type="SMART" id="SM00530">
    <property type="entry name" value="HTH_XRE"/>
    <property type="match status" value="1"/>
</dbReference>
<evidence type="ECO:0000256" key="2">
    <source>
        <dbReference type="SAM" id="MobiDB-lite"/>
    </source>
</evidence>
<organism evidence="4 5">
    <name type="scientific">Albidovulum sediminis</name>
    <dbReference type="NCBI Taxonomy" id="3066345"/>
    <lineage>
        <taxon>Bacteria</taxon>
        <taxon>Pseudomonadati</taxon>
        <taxon>Pseudomonadota</taxon>
        <taxon>Alphaproteobacteria</taxon>
        <taxon>Rhodobacterales</taxon>
        <taxon>Paracoccaceae</taxon>
        <taxon>Albidovulum</taxon>
    </lineage>
</organism>
<dbReference type="InterPro" id="IPR001387">
    <property type="entry name" value="Cro/C1-type_HTH"/>
</dbReference>
<dbReference type="Pfam" id="PF07883">
    <property type="entry name" value="Cupin_2"/>
    <property type="match status" value="1"/>
</dbReference>
<reference evidence="5" key="1">
    <citation type="submission" date="2023-07" db="EMBL/GenBank/DDBJ databases">
        <title>Defluviimonas sediminis sp. nov., isolated from mangrove sediment.</title>
        <authorList>
            <person name="Liu L."/>
            <person name="Li J."/>
            <person name="Huang Y."/>
            <person name="Pan J."/>
            <person name="Li M."/>
        </authorList>
    </citation>
    <scope>NUCLEOTIDE SEQUENCE [LARGE SCALE GENOMIC DNA]</scope>
    <source>
        <strain evidence="5">FT324</strain>
    </source>
</reference>
<feature type="region of interest" description="Disordered" evidence="2">
    <location>
        <begin position="187"/>
        <end position="221"/>
    </location>
</feature>
<dbReference type="Pfam" id="PF01381">
    <property type="entry name" value="HTH_3"/>
    <property type="match status" value="1"/>
</dbReference>
<sequence length="221" mass="24004">MSKKRSSIPAALGQRVRKRRQLMSMTLQELSNTCGVSVSYLSQVERGNAVPTLGTLAEIAAALDVSIDHFIATPKQVDSVTRAGLRHRFSVAGNSVIYEQIGADFPGHELTSFVLDVPPHYTSETVQHSGEEIIFVLEGEILQKVDDQGFLLRAGDSMHYLGQHPHSYSNPGDRPARLLWTGKMLHPATPSAYTPRERSADTGRDGTAPQAADNTSELPAG</sequence>
<gene>
    <name evidence="4" type="ORF">N5I32_16655</name>
</gene>
<dbReference type="SUPFAM" id="SSF51182">
    <property type="entry name" value="RmlC-like cupins"/>
    <property type="match status" value="1"/>
</dbReference>
<dbReference type="InterPro" id="IPR014710">
    <property type="entry name" value="RmlC-like_jellyroll"/>
</dbReference>
<feature type="domain" description="HTH cro/C1-type" evidence="3">
    <location>
        <begin position="16"/>
        <end position="70"/>
    </location>
</feature>
<evidence type="ECO:0000313" key="5">
    <source>
        <dbReference type="Proteomes" id="UP001205601"/>
    </source>
</evidence>
<dbReference type="InterPro" id="IPR011051">
    <property type="entry name" value="RmlC_Cupin_sf"/>
</dbReference>
<dbReference type="InterPro" id="IPR010982">
    <property type="entry name" value="Lambda_DNA-bd_dom_sf"/>
</dbReference>
<dbReference type="InterPro" id="IPR013096">
    <property type="entry name" value="Cupin_2"/>
</dbReference>
<keyword evidence="5" id="KW-1185">Reference proteome</keyword>
<dbReference type="SUPFAM" id="SSF47413">
    <property type="entry name" value="lambda repressor-like DNA-binding domains"/>
    <property type="match status" value="1"/>
</dbReference>
<dbReference type="Gene3D" id="1.10.260.40">
    <property type="entry name" value="lambda repressor-like DNA-binding domains"/>
    <property type="match status" value="1"/>
</dbReference>
<dbReference type="PROSITE" id="PS50943">
    <property type="entry name" value="HTH_CROC1"/>
    <property type="match status" value="1"/>
</dbReference>
<evidence type="ECO:0000259" key="3">
    <source>
        <dbReference type="PROSITE" id="PS50943"/>
    </source>
</evidence>
<dbReference type="PANTHER" id="PTHR46797:SF1">
    <property type="entry name" value="METHYLPHOSPHONATE SYNTHASE"/>
    <property type="match status" value="1"/>
</dbReference>
<dbReference type="CDD" id="cd02209">
    <property type="entry name" value="cupin_XRE_C"/>
    <property type="match status" value="1"/>
</dbReference>
<dbReference type="Proteomes" id="UP001205601">
    <property type="component" value="Unassembled WGS sequence"/>
</dbReference>
<dbReference type="EMBL" id="JAOCQF010000003">
    <property type="protein sequence ID" value="MCT8331152.1"/>
    <property type="molecule type" value="Genomic_DNA"/>
</dbReference>
<dbReference type="InterPro" id="IPR050807">
    <property type="entry name" value="TransReg_Diox_bact_type"/>
</dbReference>
<comment type="caution">
    <text evidence="4">The sequence shown here is derived from an EMBL/GenBank/DDBJ whole genome shotgun (WGS) entry which is preliminary data.</text>
</comment>
<protein>
    <submittedName>
        <fullName evidence="4">Cupin domain-containing protein</fullName>
    </submittedName>
</protein>
<dbReference type="RefSeq" id="WP_261497035.1">
    <property type="nucleotide sequence ID" value="NZ_JAOCQF010000003.1"/>
</dbReference>
<dbReference type="Gene3D" id="2.60.120.10">
    <property type="entry name" value="Jelly Rolls"/>
    <property type="match status" value="1"/>
</dbReference>
<dbReference type="PANTHER" id="PTHR46797">
    <property type="entry name" value="HTH-TYPE TRANSCRIPTIONAL REGULATOR"/>
    <property type="match status" value="1"/>
</dbReference>
<feature type="compositionally biased region" description="Basic and acidic residues" evidence="2">
    <location>
        <begin position="195"/>
        <end position="204"/>
    </location>
</feature>
<accession>A0ABT2NQE9</accession>
<proteinExistence type="predicted"/>
<dbReference type="CDD" id="cd00093">
    <property type="entry name" value="HTH_XRE"/>
    <property type="match status" value="1"/>
</dbReference>
<name>A0ABT2NQE9_9RHOB</name>
<feature type="compositionally biased region" description="Polar residues" evidence="2">
    <location>
        <begin position="212"/>
        <end position="221"/>
    </location>
</feature>
<evidence type="ECO:0000313" key="4">
    <source>
        <dbReference type="EMBL" id="MCT8331152.1"/>
    </source>
</evidence>
<evidence type="ECO:0000256" key="1">
    <source>
        <dbReference type="ARBA" id="ARBA00023125"/>
    </source>
</evidence>
<keyword evidence="1" id="KW-0238">DNA-binding</keyword>